<feature type="region of interest" description="Disordered" evidence="1">
    <location>
        <begin position="78"/>
        <end position="105"/>
    </location>
</feature>
<sequence>MPPQSSFGGVVGGRGEAAERQRSKSCFSSLLNNSWLQFQMKKTVKQTSEIAAATTWRGWSHPGVYQSSSYWRSTTVRSSSRLEGVSNRRKTTKRSKESHTATKDA</sequence>
<accession>A0A426ZIR3</accession>
<evidence type="ECO:0008006" key="4">
    <source>
        <dbReference type="Google" id="ProtNLM"/>
    </source>
</evidence>
<name>A0A426ZIR3_ENSVE</name>
<organism evidence="2 3">
    <name type="scientific">Ensete ventricosum</name>
    <name type="common">Abyssinian banana</name>
    <name type="synonym">Musa ensete</name>
    <dbReference type="NCBI Taxonomy" id="4639"/>
    <lineage>
        <taxon>Eukaryota</taxon>
        <taxon>Viridiplantae</taxon>
        <taxon>Streptophyta</taxon>
        <taxon>Embryophyta</taxon>
        <taxon>Tracheophyta</taxon>
        <taxon>Spermatophyta</taxon>
        <taxon>Magnoliopsida</taxon>
        <taxon>Liliopsida</taxon>
        <taxon>Zingiberales</taxon>
        <taxon>Musaceae</taxon>
        <taxon>Ensete</taxon>
    </lineage>
</organism>
<evidence type="ECO:0000256" key="1">
    <source>
        <dbReference type="SAM" id="MobiDB-lite"/>
    </source>
</evidence>
<gene>
    <name evidence="2" type="ORF">B296_00034834</name>
</gene>
<comment type="caution">
    <text evidence="2">The sequence shown here is derived from an EMBL/GenBank/DDBJ whole genome shotgun (WGS) entry which is preliminary data.</text>
</comment>
<proteinExistence type="predicted"/>
<evidence type="ECO:0000313" key="2">
    <source>
        <dbReference type="EMBL" id="RRT63841.1"/>
    </source>
</evidence>
<feature type="compositionally biased region" description="Basic and acidic residues" evidence="1">
    <location>
        <begin position="94"/>
        <end position="105"/>
    </location>
</feature>
<dbReference type="AlphaFoldDB" id="A0A426ZIR3"/>
<evidence type="ECO:0000313" key="3">
    <source>
        <dbReference type="Proteomes" id="UP000287651"/>
    </source>
</evidence>
<dbReference type="EMBL" id="AMZH03006438">
    <property type="protein sequence ID" value="RRT63841.1"/>
    <property type="molecule type" value="Genomic_DNA"/>
</dbReference>
<protein>
    <recommendedName>
        <fullName evidence="4">DUF4005 domain-containing protein</fullName>
    </recommendedName>
</protein>
<feature type="region of interest" description="Disordered" evidence="1">
    <location>
        <begin position="1"/>
        <end position="22"/>
    </location>
</feature>
<dbReference type="Proteomes" id="UP000287651">
    <property type="component" value="Unassembled WGS sequence"/>
</dbReference>
<reference evidence="2 3" key="1">
    <citation type="journal article" date="2014" name="Agronomy (Basel)">
        <title>A Draft Genome Sequence for Ensete ventricosum, the Drought-Tolerant Tree Against Hunger.</title>
        <authorList>
            <person name="Harrison J."/>
            <person name="Moore K.A."/>
            <person name="Paszkiewicz K."/>
            <person name="Jones T."/>
            <person name="Grant M."/>
            <person name="Ambacheew D."/>
            <person name="Muzemil S."/>
            <person name="Studholme D.J."/>
        </authorList>
    </citation>
    <scope>NUCLEOTIDE SEQUENCE [LARGE SCALE GENOMIC DNA]</scope>
</reference>